<dbReference type="PANTHER" id="PTHR46577">
    <property type="entry name" value="HTH-TYPE TRANSCRIPTIONAL REGULATORY PROTEIN GABR"/>
    <property type="match status" value="1"/>
</dbReference>
<dbReference type="PRINTS" id="PR00035">
    <property type="entry name" value="HTHGNTR"/>
</dbReference>
<evidence type="ECO:0000256" key="1">
    <source>
        <dbReference type="ARBA" id="ARBA00005384"/>
    </source>
</evidence>
<dbReference type="CDD" id="cd00609">
    <property type="entry name" value="AAT_like"/>
    <property type="match status" value="1"/>
</dbReference>
<dbReference type="InterPro" id="IPR015421">
    <property type="entry name" value="PyrdxlP-dep_Trfase_major"/>
</dbReference>
<gene>
    <name evidence="7" type="ORF">O6R08_10520</name>
</gene>
<keyword evidence="7" id="KW-0808">Transferase</keyword>
<organism evidence="7 8">
    <name type="scientific">Cutibacterium equinum</name>
    <dbReference type="NCBI Taxonomy" id="3016342"/>
    <lineage>
        <taxon>Bacteria</taxon>
        <taxon>Bacillati</taxon>
        <taxon>Actinomycetota</taxon>
        <taxon>Actinomycetes</taxon>
        <taxon>Propionibacteriales</taxon>
        <taxon>Propionibacteriaceae</taxon>
        <taxon>Cutibacterium</taxon>
    </lineage>
</organism>
<dbReference type="Proteomes" id="UP001212097">
    <property type="component" value="Chromosome"/>
</dbReference>
<keyword evidence="5" id="KW-0804">Transcription</keyword>
<dbReference type="GO" id="GO:0008483">
    <property type="term" value="F:transaminase activity"/>
    <property type="evidence" value="ECO:0007669"/>
    <property type="project" value="UniProtKB-KW"/>
</dbReference>
<feature type="domain" description="HTH gntR-type" evidence="6">
    <location>
        <begin position="18"/>
        <end position="86"/>
    </location>
</feature>
<dbReference type="InterPro" id="IPR015422">
    <property type="entry name" value="PyrdxlP-dep_Trfase_small"/>
</dbReference>
<dbReference type="Gene3D" id="3.90.1150.10">
    <property type="entry name" value="Aspartate Aminotransferase, domain 1"/>
    <property type="match status" value="1"/>
</dbReference>
<dbReference type="Gene3D" id="3.40.640.10">
    <property type="entry name" value="Type I PLP-dependent aspartate aminotransferase-like (Major domain)"/>
    <property type="match status" value="1"/>
</dbReference>
<dbReference type="SUPFAM" id="SSF53383">
    <property type="entry name" value="PLP-dependent transferases"/>
    <property type="match status" value="1"/>
</dbReference>
<dbReference type="CDD" id="cd07377">
    <property type="entry name" value="WHTH_GntR"/>
    <property type="match status" value="1"/>
</dbReference>
<dbReference type="Gene3D" id="1.10.10.10">
    <property type="entry name" value="Winged helix-like DNA-binding domain superfamily/Winged helix DNA-binding domain"/>
    <property type="match status" value="1"/>
</dbReference>
<evidence type="ECO:0000256" key="5">
    <source>
        <dbReference type="ARBA" id="ARBA00023163"/>
    </source>
</evidence>
<accession>A0ABY7QXU4</accession>
<keyword evidence="7" id="KW-0032">Aminotransferase</keyword>
<keyword evidence="2" id="KW-0663">Pyridoxal phosphate</keyword>
<sequence>MTAAHLADLLGPWAPEHGRLPDSLADAIADLVEQGFVPAGIMLPPQRELAASLGIARGTVASAVSILVERGYATARRGSGVRIRSGKATAQTGMSGRLFSFTNASAELADLSTGALPASRVAREVLAGGVRELDPYLDTDGYFPAGLPVLRQTIADYLTRRHTPTKPSEILVTTGAQHATQLAVRSVVAPGDLVLCDDPTYRGALEVFNSEGVRVQGIPMRGDGLDVALLEQAMKRGPELLYCQTSIHNPTGRTTSTTMRKAIAGVVNDSSVQVIEDCCSADLSLGVGAAPSLAGLVDPDRLIGCWTCSKLFWGGLRIGWIRASAPRIRVLTELRKVGDLATSVVDQLLAVRMLQRVEEARDERRTLLHDQLARTEAVLRELRPKWRWEPIHGGPCLWVDTGEDAALLAERAKRVGVKLAPGPRFSPHDGHRTMLRIPVWHDQESLRAALMVC</sequence>
<dbReference type="PROSITE" id="PS50949">
    <property type="entry name" value="HTH_GNTR"/>
    <property type="match status" value="1"/>
</dbReference>
<keyword evidence="8" id="KW-1185">Reference proteome</keyword>
<dbReference type="InterPro" id="IPR000524">
    <property type="entry name" value="Tscrpt_reg_HTH_GntR"/>
</dbReference>
<dbReference type="PANTHER" id="PTHR46577:SF1">
    <property type="entry name" value="HTH-TYPE TRANSCRIPTIONAL REGULATORY PROTEIN GABR"/>
    <property type="match status" value="1"/>
</dbReference>
<reference evidence="7 8" key="1">
    <citation type="submission" date="2023-01" db="EMBL/GenBank/DDBJ databases">
        <authorList>
            <person name="Lee S.H."/>
            <person name="Jung H.S."/>
            <person name="Yun J.U."/>
        </authorList>
    </citation>
    <scope>NUCLEOTIDE SEQUENCE [LARGE SCALE GENOMIC DNA]</scope>
    <source>
        <strain evidence="7 8">CBA3108</strain>
    </source>
</reference>
<dbReference type="Pfam" id="PF00392">
    <property type="entry name" value="GntR"/>
    <property type="match status" value="1"/>
</dbReference>
<evidence type="ECO:0000313" key="8">
    <source>
        <dbReference type="Proteomes" id="UP001212097"/>
    </source>
</evidence>
<dbReference type="InterPro" id="IPR036388">
    <property type="entry name" value="WH-like_DNA-bd_sf"/>
</dbReference>
<dbReference type="EMBL" id="CP115668">
    <property type="protein sequence ID" value="WCC79867.1"/>
    <property type="molecule type" value="Genomic_DNA"/>
</dbReference>
<dbReference type="RefSeq" id="WP_271418052.1">
    <property type="nucleotide sequence ID" value="NZ_CP115668.1"/>
</dbReference>
<evidence type="ECO:0000313" key="7">
    <source>
        <dbReference type="EMBL" id="WCC79867.1"/>
    </source>
</evidence>
<dbReference type="Pfam" id="PF00155">
    <property type="entry name" value="Aminotran_1_2"/>
    <property type="match status" value="1"/>
</dbReference>
<evidence type="ECO:0000259" key="6">
    <source>
        <dbReference type="PROSITE" id="PS50949"/>
    </source>
</evidence>
<dbReference type="InterPro" id="IPR051446">
    <property type="entry name" value="HTH_trans_reg/aminotransferase"/>
</dbReference>
<dbReference type="InterPro" id="IPR015424">
    <property type="entry name" value="PyrdxlP-dep_Trfase"/>
</dbReference>
<evidence type="ECO:0000256" key="4">
    <source>
        <dbReference type="ARBA" id="ARBA00023125"/>
    </source>
</evidence>
<evidence type="ECO:0000256" key="3">
    <source>
        <dbReference type="ARBA" id="ARBA00023015"/>
    </source>
</evidence>
<reference evidence="7 8" key="2">
    <citation type="submission" date="2023-06" db="EMBL/GenBank/DDBJ databases">
        <title>The Gram-positive Non-spore-bearing Anaerobic Bacilli of Human Feces.</title>
        <authorList>
            <person name="Eggerth A.H."/>
        </authorList>
    </citation>
    <scope>NUCLEOTIDE SEQUENCE [LARGE SCALE GENOMIC DNA]</scope>
    <source>
        <strain evidence="7 8">CBA3108</strain>
    </source>
</reference>
<dbReference type="SUPFAM" id="SSF46785">
    <property type="entry name" value="Winged helix' DNA-binding domain"/>
    <property type="match status" value="1"/>
</dbReference>
<dbReference type="InterPro" id="IPR004839">
    <property type="entry name" value="Aminotransferase_I/II_large"/>
</dbReference>
<dbReference type="SMART" id="SM00345">
    <property type="entry name" value="HTH_GNTR"/>
    <property type="match status" value="1"/>
</dbReference>
<keyword evidence="3" id="KW-0805">Transcription regulation</keyword>
<name>A0ABY7QXU4_9ACTN</name>
<comment type="similarity">
    <text evidence="1">In the C-terminal section; belongs to the class-I pyridoxal-phosphate-dependent aminotransferase family.</text>
</comment>
<keyword evidence="4" id="KW-0238">DNA-binding</keyword>
<proteinExistence type="inferred from homology"/>
<dbReference type="InterPro" id="IPR036390">
    <property type="entry name" value="WH_DNA-bd_sf"/>
</dbReference>
<evidence type="ECO:0000256" key="2">
    <source>
        <dbReference type="ARBA" id="ARBA00022898"/>
    </source>
</evidence>
<protein>
    <submittedName>
        <fullName evidence="7">PLP-dependent aminotransferase family protein</fullName>
    </submittedName>
</protein>